<sequence>MGDQGPIGLAEAIGQVRAELENAQVRGEGQELQFRVDEVTLEFAVELTREGGAGAGINLSVVSLGAKGKVGSAHTNTVTVKMVPQSKSGAGWGPLLAEVRASEWHPLMVKPYTADGEPTASDLES</sequence>
<feature type="domain" description="Trypsin-co-occurring" evidence="1">
    <location>
        <begin position="7"/>
        <end position="84"/>
    </location>
</feature>
<dbReference type="AlphaFoldDB" id="A0A0U0WB46"/>
<dbReference type="EMBL" id="CSTD01000003">
    <property type="protein sequence ID" value="CPR12067.1"/>
    <property type="molecule type" value="Genomic_DNA"/>
</dbReference>
<evidence type="ECO:0000313" key="2">
    <source>
        <dbReference type="EMBL" id="CPR12067.1"/>
    </source>
</evidence>
<organism evidence="2 3">
    <name type="scientific">Mycobacterium bohemicum DSM 44277</name>
    <dbReference type="NCBI Taxonomy" id="1236609"/>
    <lineage>
        <taxon>Bacteria</taxon>
        <taxon>Bacillati</taxon>
        <taxon>Actinomycetota</taxon>
        <taxon>Actinomycetes</taxon>
        <taxon>Mycobacteriales</taxon>
        <taxon>Mycobacteriaceae</taxon>
        <taxon>Mycobacterium</taxon>
    </lineage>
</organism>
<evidence type="ECO:0000259" key="1">
    <source>
        <dbReference type="Pfam" id="PF19631"/>
    </source>
</evidence>
<evidence type="ECO:0000313" key="3">
    <source>
        <dbReference type="Proteomes" id="UP000198875"/>
    </source>
</evidence>
<name>A0A0U0WB46_MYCBE</name>
<dbReference type="RefSeq" id="WP_085182039.1">
    <property type="nucleotide sequence ID" value="NZ_CSTD01000003.1"/>
</dbReference>
<proteinExistence type="predicted"/>
<accession>A0A0U0WB46</accession>
<reference evidence="2 3" key="1">
    <citation type="submission" date="2015-03" db="EMBL/GenBank/DDBJ databases">
        <authorList>
            <person name="Murphy D."/>
        </authorList>
    </citation>
    <scope>NUCLEOTIDE SEQUENCE [LARGE SCALE GENOMIC DNA]</scope>
    <source>
        <strain evidence="2 3">DSM 44277</strain>
    </source>
</reference>
<dbReference type="Pfam" id="PF19631">
    <property type="entry name" value="Trypco2"/>
    <property type="match status" value="1"/>
</dbReference>
<dbReference type="InterPro" id="IPR045608">
    <property type="entry name" value="Trypco2"/>
</dbReference>
<dbReference type="Proteomes" id="UP000198875">
    <property type="component" value="Unassembled WGS sequence"/>
</dbReference>
<dbReference type="OrthoDB" id="3696289at2"/>
<gene>
    <name evidence="2" type="ORF">BN971_03360</name>
</gene>
<protein>
    <recommendedName>
        <fullName evidence="1">Trypsin-co-occurring domain-containing protein</fullName>
    </recommendedName>
</protein>